<dbReference type="AlphaFoldDB" id="A0A1X7N044"/>
<keyword evidence="1" id="KW-1133">Transmembrane helix</keyword>
<organism evidence="2 3">
    <name type="scientific">Mesorhizobium australicum</name>
    <dbReference type="NCBI Taxonomy" id="536018"/>
    <lineage>
        <taxon>Bacteria</taxon>
        <taxon>Pseudomonadati</taxon>
        <taxon>Pseudomonadota</taxon>
        <taxon>Alphaproteobacteria</taxon>
        <taxon>Hyphomicrobiales</taxon>
        <taxon>Phyllobacteriaceae</taxon>
        <taxon>Mesorhizobium</taxon>
    </lineage>
</organism>
<feature type="transmembrane region" description="Helical" evidence="1">
    <location>
        <begin position="35"/>
        <end position="55"/>
    </location>
</feature>
<evidence type="ECO:0000256" key="1">
    <source>
        <dbReference type="SAM" id="Phobius"/>
    </source>
</evidence>
<dbReference type="EMBL" id="FXBL01000004">
    <property type="protein sequence ID" value="SMH30067.1"/>
    <property type="molecule type" value="Genomic_DNA"/>
</dbReference>
<evidence type="ECO:0000313" key="3">
    <source>
        <dbReference type="Proteomes" id="UP000193083"/>
    </source>
</evidence>
<evidence type="ECO:0000313" key="2">
    <source>
        <dbReference type="EMBL" id="SMH30067.1"/>
    </source>
</evidence>
<gene>
    <name evidence="2" type="ORF">SAMN02982922_0989</name>
</gene>
<keyword evidence="3" id="KW-1185">Reference proteome</keyword>
<name>A0A1X7N044_9HYPH</name>
<reference evidence="2 3" key="1">
    <citation type="submission" date="2017-04" db="EMBL/GenBank/DDBJ databases">
        <authorList>
            <person name="Afonso C.L."/>
            <person name="Miller P.J."/>
            <person name="Scott M.A."/>
            <person name="Spackman E."/>
            <person name="Goraichik I."/>
            <person name="Dimitrov K.M."/>
            <person name="Suarez D.L."/>
            <person name="Swayne D.E."/>
        </authorList>
    </citation>
    <scope>NUCLEOTIDE SEQUENCE [LARGE SCALE GENOMIC DNA]</scope>
    <source>
        <strain evidence="2 3">B5P</strain>
    </source>
</reference>
<dbReference type="RefSeq" id="WP_085463129.1">
    <property type="nucleotide sequence ID" value="NZ_FXBL01000004.1"/>
</dbReference>
<accession>A0A1X7N044</accession>
<dbReference type="Proteomes" id="UP000193083">
    <property type="component" value="Unassembled WGS sequence"/>
</dbReference>
<feature type="transmembrane region" description="Helical" evidence="1">
    <location>
        <begin position="9"/>
        <end position="29"/>
    </location>
</feature>
<keyword evidence="1" id="KW-0472">Membrane</keyword>
<proteinExistence type="predicted"/>
<keyword evidence="1" id="KW-0812">Transmembrane</keyword>
<sequence>MENKGSRSLWVYNGFLLLALLAFSAAVFFDVRIQMSSLSVMTCGLIFFPIAFAIINMRALNRRYPLSARMNEDEATAGRDGGK</sequence>
<protein>
    <submittedName>
        <fullName evidence="2">Uncharacterized protein</fullName>
    </submittedName>
</protein>